<dbReference type="AlphaFoldDB" id="A0A0G1WDP2"/>
<accession>A0A0G1WDP2</accession>
<keyword evidence="1" id="KW-0808">Transferase</keyword>
<protein>
    <submittedName>
        <fullName evidence="1">DNA-directed DNA polymerase</fullName>
    </submittedName>
</protein>
<keyword evidence="1" id="KW-0239">DNA-directed DNA polymerase</keyword>
<evidence type="ECO:0000313" key="2">
    <source>
        <dbReference type="Proteomes" id="UP000033882"/>
    </source>
</evidence>
<dbReference type="PANTHER" id="PTHR11669">
    <property type="entry name" value="REPLICATION FACTOR C / DNA POLYMERASE III GAMMA-TAU SUBUNIT"/>
    <property type="match status" value="1"/>
</dbReference>
<dbReference type="GO" id="GO:0006261">
    <property type="term" value="P:DNA-templated DNA replication"/>
    <property type="evidence" value="ECO:0007669"/>
    <property type="project" value="TreeGrafter"/>
</dbReference>
<evidence type="ECO:0000313" key="1">
    <source>
        <dbReference type="EMBL" id="KKU88453.1"/>
    </source>
</evidence>
<reference evidence="1 2" key="1">
    <citation type="journal article" date="2015" name="Nature">
        <title>rRNA introns, odd ribosomes, and small enigmatic genomes across a large radiation of phyla.</title>
        <authorList>
            <person name="Brown C.T."/>
            <person name="Hug L.A."/>
            <person name="Thomas B.C."/>
            <person name="Sharon I."/>
            <person name="Castelle C.J."/>
            <person name="Singh A."/>
            <person name="Wilkins M.J."/>
            <person name="Williams K.H."/>
            <person name="Banfield J.F."/>
        </authorList>
    </citation>
    <scope>NUCLEOTIDE SEQUENCE [LARGE SCALE GENOMIC DNA]</scope>
</reference>
<name>A0A0G1WDP2_9BACT</name>
<dbReference type="InterPro" id="IPR050238">
    <property type="entry name" value="DNA_Rep/Repair_Clamp_Loader"/>
</dbReference>
<dbReference type="Gene3D" id="3.40.50.300">
    <property type="entry name" value="P-loop containing nucleotide triphosphate hydrolases"/>
    <property type="match status" value="1"/>
</dbReference>
<dbReference type="InterPro" id="IPR027417">
    <property type="entry name" value="P-loop_NTPase"/>
</dbReference>
<dbReference type="Pfam" id="PF13177">
    <property type="entry name" value="DNA_pol3_delta2"/>
    <property type="match status" value="1"/>
</dbReference>
<dbReference type="GO" id="GO:0003887">
    <property type="term" value="F:DNA-directed DNA polymerase activity"/>
    <property type="evidence" value="ECO:0007669"/>
    <property type="project" value="UniProtKB-KW"/>
</dbReference>
<dbReference type="Proteomes" id="UP000033882">
    <property type="component" value="Unassembled WGS sequence"/>
</dbReference>
<comment type="caution">
    <text evidence="1">The sequence shown here is derived from an EMBL/GenBank/DDBJ whole genome shotgun (WGS) entry which is preliminary data.</text>
</comment>
<keyword evidence="1" id="KW-0548">Nucleotidyltransferase</keyword>
<sequence>MAFAAELKKDLKRLADRVALFHGYILFGHDSGAEKSQLARELANYLENKKWAIGDRVLSDCFIIDARQEAGIELVRSSQHFLWQKPAVSPNRTLIIDHADRLTLPAQNAILKIAEEPPANALIILLVRDPETLLPALVSRFQKIFVAGARKLNSDAETEKIAGRFLKSSPAGRKEMIKEILDSEVGLENFVTALLAHLWRDKSKNYKVCKELLERWVLIEQFNVNKRLQLEAALIGLP</sequence>
<gene>
    <name evidence="1" type="ORF">UY19_C0029G0004</name>
</gene>
<dbReference type="SUPFAM" id="SSF52540">
    <property type="entry name" value="P-loop containing nucleoside triphosphate hydrolases"/>
    <property type="match status" value="1"/>
</dbReference>
<organism evidence="1 2">
    <name type="scientific">Candidatus Wolfebacteria bacterium GW2011_GWA2_47_9b</name>
    <dbReference type="NCBI Taxonomy" id="1619005"/>
    <lineage>
        <taxon>Bacteria</taxon>
        <taxon>Candidatus Wolfeibacteriota</taxon>
    </lineage>
</organism>
<proteinExistence type="predicted"/>
<dbReference type="EMBL" id="LCPB01000029">
    <property type="protein sequence ID" value="KKU88453.1"/>
    <property type="molecule type" value="Genomic_DNA"/>
</dbReference>
<dbReference type="PANTHER" id="PTHR11669:SF8">
    <property type="entry name" value="DNA POLYMERASE III SUBUNIT DELTA"/>
    <property type="match status" value="1"/>
</dbReference>